<dbReference type="Gene3D" id="1.20.1440.100">
    <property type="entry name" value="SG protein - dephosphorylation function"/>
    <property type="match status" value="1"/>
</dbReference>
<keyword evidence="8" id="KW-1185">Reference proteome</keyword>
<comment type="subcellular location">
    <subcellularLocation>
        <location evidence="1">Membrane</location>
        <topology evidence="1">Multi-pass membrane protein</topology>
    </subcellularLocation>
</comment>
<reference evidence="7 8" key="1">
    <citation type="submission" date="2024-07" db="EMBL/GenBank/DDBJ databases">
        <title>Characterization of a bacterium isolated from hydrolysated instant sea cucumber by whole-genome sequencing and metabolomics.</title>
        <authorList>
            <person name="Luo X."/>
            <person name="Zhang Z."/>
            <person name="Zheng Z."/>
            <person name="Zhang W."/>
            <person name="Ming T."/>
            <person name="Jiao L."/>
            <person name="Su X."/>
            <person name="Kong F."/>
            <person name="Xu J."/>
        </authorList>
    </citation>
    <scope>NUCLEOTIDE SEQUENCE [LARGE SCALE GENOMIC DNA]</scope>
    <source>
        <strain evidence="7 8">XL-2024</strain>
    </source>
</reference>
<evidence type="ECO:0000256" key="3">
    <source>
        <dbReference type="ARBA" id="ARBA00022989"/>
    </source>
</evidence>
<dbReference type="RefSeq" id="WP_368636215.1">
    <property type="nucleotide sequence ID" value="NZ_JBFRHK010000004.1"/>
</dbReference>
<dbReference type="InterPro" id="IPR036412">
    <property type="entry name" value="HAD-like_sf"/>
</dbReference>
<dbReference type="InterPro" id="IPR023214">
    <property type="entry name" value="HAD_sf"/>
</dbReference>
<feature type="transmembrane region" description="Helical" evidence="5">
    <location>
        <begin position="231"/>
        <end position="251"/>
    </location>
</feature>
<feature type="transmembrane region" description="Helical" evidence="5">
    <location>
        <begin position="29"/>
        <end position="46"/>
    </location>
</feature>
<comment type="caution">
    <text evidence="7">The sequence shown here is derived from an EMBL/GenBank/DDBJ whole genome shotgun (WGS) entry which is preliminary data.</text>
</comment>
<keyword evidence="2 5" id="KW-0812">Transmembrane</keyword>
<feature type="transmembrane region" description="Helical" evidence="5">
    <location>
        <begin position="290"/>
        <end position="312"/>
    </location>
</feature>
<proteinExistence type="predicted"/>
<dbReference type="Pfam" id="PF12710">
    <property type="entry name" value="HAD"/>
    <property type="match status" value="1"/>
</dbReference>
<feature type="transmembrane region" description="Helical" evidence="5">
    <location>
        <begin position="200"/>
        <end position="225"/>
    </location>
</feature>
<dbReference type="Pfam" id="PF04138">
    <property type="entry name" value="GtrA_DPMS_TM"/>
    <property type="match status" value="1"/>
</dbReference>
<evidence type="ECO:0000259" key="6">
    <source>
        <dbReference type="Pfam" id="PF04138"/>
    </source>
</evidence>
<evidence type="ECO:0000256" key="4">
    <source>
        <dbReference type="ARBA" id="ARBA00023136"/>
    </source>
</evidence>
<feature type="transmembrane region" description="Helical" evidence="5">
    <location>
        <begin position="263"/>
        <end position="284"/>
    </location>
</feature>
<evidence type="ECO:0000256" key="1">
    <source>
        <dbReference type="ARBA" id="ARBA00004141"/>
    </source>
</evidence>
<gene>
    <name evidence="7" type="ORF">AB1300_09290</name>
</gene>
<sequence>MNVYDFDKTIYKGDSTLDFYFYCLKKQPFLILIIPIQILGFIRYKLGLITKLQFKEVFYSFLKYVRDIEGKIEDFWRNNKSKIQPWYLKQQLPDDVIISASPEFLLQSICKEVGISNLIASIVDMRTGECLSENCYGMEKTKRYREKYGDAPINEFYSDSLTDTPLAKIAKKSFGVDGDKIIPWHDFEKISSNSSIQKEFMLFIVVGIVNTFNGVLFATLFSLILDSTISFIFGYGCSLIISYILNSIFVFKHALSFVKFIKFCISYIPNFLIQFVMVLVFLHYFHLKEIIVYAISAALGVPVTFLMVKFFALKK</sequence>
<keyword evidence="3 5" id="KW-1133">Transmembrane helix</keyword>
<accession>A0ABV3VWT1</accession>
<name>A0ABV3VWT1_9BACI</name>
<feature type="domain" description="GtrA/DPMS transmembrane" evidence="6">
    <location>
        <begin position="203"/>
        <end position="312"/>
    </location>
</feature>
<evidence type="ECO:0000256" key="5">
    <source>
        <dbReference type="SAM" id="Phobius"/>
    </source>
</evidence>
<dbReference type="InterPro" id="IPR007267">
    <property type="entry name" value="GtrA_DPMS_TM"/>
</dbReference>
<protein>
    <submittedName>
        <fullName evidence="7">Haloacid dehalogenase-like hydrolase</fullName>
    </submittedName>
</protein>
<keyword evidence="4 5" id="KW-0472">Membrane</keyword>
<dbReference type="Gene3D" id="3.40.50.1000">
    <property type="entry name" value="HAD superfamily/HAD-like"/>
    <property type="match status" value="1"/>
</dbReference>
<dbReference type="EMBL" id="JBFRHK010000004">
    <property type="protein sequence ID" value="MEX3745328.1"/>
    <property type="molecule type" value="Genomic_DNA"/>
</dbReference>
<evidence type="ECO:0000256" key="2">
    <source>
        <dbReference type="ARBA" id="ARBA00022692"/>
    </source>
</evidence>
<organism evidence="7 8">
    <name type="scientific">Lysinibacillus xylanilyticus</name>
    <dbReference type="NCBI Taxonomy" id="582475"/>
    <lineage>
        <taxon>Bacteria</taxon>
        <taxon>Bacillati</taxon>
        <taxon>Bacillota</taxon>
        <taxon>Bacilli</taxon>
        <taxon>Bacillales</taxon>
        <taxon>Bacillaceae</taxon>
        <taxon>Lysinibacillus</taxon>
    </lineage>
</organism>
<evidence type="ECO:0000313" key="7">
    <source>
        <dbReference type="EMBL" id="MEX3745328.1"/>
    </source>
</evidence>
<dbReference type="SUPFAM" id="SSF56784">
    <property type="entry name" value="HAD-like"/>
    <property type="match status" value="1"/>
</dbReference>
<evidence type="ECO:0000313" key="8">
    <source>
        <dbReference type="Proteomes" id="UP001558534"/>
    </source>
</evidence>
<dbReference type="Proteomes" id="UP001558534">
    <property type="component" value="Unassembled WGS sequence"/>
</dbReference>